<dbReference type="InterPro" id="IPR000741">
    <property type="entry name" value="FBA_I"/>
</dbReference>
<evidence type="ECO:0000256" key="7">
    <source>
        <dbReference type="ARBA" id="ARBA00029799"/>
    </source>
</evidence>
<evidence type="ECO:0000256" key="3">
    <source>
        <dbReference type="ARBA" id="ARBA00010387"/>
    </source>
</evidence>
<evidence type="ECO:0000256" key="4">
    <source>
        <dbReference type="ARBA" id="ARBA00013068"/>
    </source>
</evidence>
<organism evidence="9 10">
    <name type="scientific">Candidatus Kaiserbacteria bacterium RIFCSPHIGHO2_01_FULL_53_29</name>
    <dbReference type="NCBI Taxonomy" id="1798480"/>
    <lineage>
        <taxon>Bacteria</taxon>
        <taxon>Candidatus Kaiseribacteriota</taxon>
    </lineage>
</organism>
<dbReference type="EC" id="4.1.2.13" evidence="4"/>
<evidence type="ECO:0000256" key="2">
    <source>
        <dbReference type="ARBA" id="ARBA00004714"/>
    </source>
</evidence>
<dbReference type="STRING" id="1798480.A2851_00385"/>
<reference evidence="9 10" key="1">
    <citation type="journal article" date="2016" name="Nat. Commun.">
        <title>Thousands of microbial genomes shed light on interconnected biogeochemical processes in an aquifer system.</title>
        <authorList>
            <person name="Anantharaman K."/>
            <person name="Brown C.T."/>
            <person name="Hug L.A."/>
            <person name="Sharon I."/>
            <person name="Castelle C.J."/>
            <person name="Probst A.J."/>
            <person name="Thomas B.C."/>
            <person name="Singh A."/>
            <person name="Wilkins M.J."/>
            <person name="Karaoz U."/>
            <person name="Brodie E.L."/>
            <person name="Williams K.H."/>
            <person name="Hubbard S.S."/>
            <person name="Banfield J.F."/>
        </authorList>
    </citation>
    <scope>NUCLEOTIDE SEQUENCE [LARGE SCALE GENOMIC DNA]</scope>
</reference>
<evidence type="ECO:0000313" key="9">
    <source>
        <dbReference type="EMBL" id="OGG52619.1"/>
    </source>
</evidence>
<evidence type="ECO:0000256" key="6">
    <source>
        <dbReference type="ARBA" id="ARBA00023239"/>
    </source>
</evidence>
<dbReference type="AlphaFoldDB" id="A0A1F6CTW4"/>
<keyword evidence="6" id="KW-0456">Lyase</keyword>
<dbReference type="GO" id="GO:0004332">
    <property type="term" value="F:fructose-bisphosphate aldolase activity"/>
    <property type="evidence" value="ECO:0007669"/>
    <property type="project" value="UniProtKB-EC"/>
</dbReference>
<dbReference type="Pfam" id="PF00274">
    <property type="entry name" value="Glycolytic"/>
    <property type="match status" value="1"/>
</dbReference>
<dbReference type="NCBIfam" id="NF033379">
    <property type="entry name" value="FrucBisAld_I"/>
    <property type="match status" value="1"/>
</dbReference>
<evidence type="ECO:0000256" key="1">
    <source>
        <dbReference type="ARBA" id="ARBA00000441"/>
    </source>
</evidence>
<proteinExistence type="inferred from homology"/>
<dbReference type="FunFam" id="3.20.20.70:FF:000140">
    <property type="entry name" value="Fructose-bisphosphate aldolase"/>
    <property type="match status" value="1"/>
</dbReference>
<dbReference type="Proteomes" id="UP000176863">
    <property type="component" value="Unassembled WGS sequence"/>
</dbReference>
<dbReference type="PANTHER" id="PTHR11627">
    <property type="entry name" value="FRUCTOSE-BISPHOSPHATE ALDOLASE"/>
    <property type="match status" value="1"/>
</dbReference>
<sequence length="342" mass="36868">MDERKLSQVAKQMIVSGKGLIAADESAGTCQKRFDAVGVPCTEENRRAYRQTLLMAPGIEEYVSGVILHDETIRQETSDGESFAAVLEKKGILSGIKVDAGTKDLALHPDEKVTEGLDGLRERLVEYKTLGAQFAKWRAVITIGKDMPSGACIHANAHALARYAALCQEIDIVPIIEPEVLIDGEHSIEQCYEASAAVLKKTFDELAGQDVALGGVILKASMVIAGKKAAKQSSIEEVATQTIKVLKESVPANLAGIVFLSGGQGDEQATENLNAMNKSGKLPWPLSFSYSRAIQNPVLKLWAENPSANMGSAQAALLFRSKMNSLASQGKYSSEMEKTRPY</sequence>
<comment type="caution">
    <text evidence="9">The sequence shown here is derived from an EMBL/GenBank/DDBJ whole genome shotgun (WGS) entry which is preliminary data.</text>
</comment>
<evidence type="ECO:0000256" key="8">
    <source>
        <dbReference type="ARBA" id="ARBA00072515"/>
    </source>
</evidence>
<dbReference type="UniPathway" id="UPA00109">
    <property type="reaction ID" value="UER00183"/>
</dbReference>
<dbReference type="GO" id="GO:0006096">
    <property type="term" value="P:glycolytic process"/>
    <property type="evidence" value="ECO:0007669"/>
    <property type="project" value="UniProtKB-UniPathway"/>
</dbReference>
<comment type="pathway">
    <text evidence="2">Carbohydrate degradation; glycolysis; D-glyceraldehyde 3-phosphate and glycerone phosphate from D-glucose: step 4/4.</text>
</comment>
<dbReference type="EMBL" id="MFKT01000025">
    <property type="protein sequence ID" value="OGG52619.1"/>
    <property type="molecule type" value="Genomic_DNA"/>
</dbReference>
<evidence type="ECO:0000256" key="5">
    <source>
        <dbReference type="ARBA" id="ARBA00023152"/>
    </source>
</evidence>
<dbReference type="SUPFAM" id="SSF51569">
    <property type="entry name" value="Aldolase"/>
    <property type="match status" value="1"/>
</dbReference>
<gene>
    <name evidence="9" type="ORF">A2851_00385</name>
</gene>
<comment type="catalytic activity">
    <reaction evidence="1">
        <text>beta-D-fructose 1,6-bisphosphate = D-glyceraldehyde 3-phosphate + dihydroxyacetone phosphate</text>
        <dbReference type="Rhea" id="RHEA:14729"/>
        <dbReference type="ChEBI" id="CHEBI:32966"/>
        <dbReference type="ChEBI" id="CHEBI:57642"/>
        <dbReference type="ChEBI" id="CHEBI:59776"/>
        <dbReference type="EC" id="4.1.2.13"/>
    </reaction>
</comment>
<dbReference type="InterPro" id="IPR013785">
    <property type="entry name" value="Aldolase_TIM"/>
</dbReference>
<evidence type="ECO:0000313" key="10">
    <source>
        <dbReference type="Proteomes" id="UP000176863"/>
    </source>
</evidence>
<dbReference type="Gene3D" id="3.20.20.70">
    <property type="entry name" value="Aldolase class I"/>
    <property type="match status" value="1"/>
</dbReference>
<protein>
    <recommendedName>
        <fullName evidence="8">Probable fructose-bisphosphate aldolase class 1</fullName>
        <ecNumber evidence="4">4.1.2.13</ecNumber>
    </recommendedName>
    <alternativeName>
        <fullName evidence="7">Fructose-bisphosphate aldolase class I</fullName>
    </alternativeName>
</protein>
<name>A0A1F6CTW4_9BACT</name>
<comment type="similarity">
    <text evidence="3">Belongs to the class I fructose-bisphosphate aldolase family.</text>
</comment>
<keyword evidence="5" id="KW-0324">Glycolysis</keyword>
<accession>A0A1F6CTW4</accession>